<organism evidence="2 3">
    <name type="scientific">Fodinicola feengrottensis</name>
    <dbReference type="NCBI Taxonomy" id="435914"/>
    <lineage>
        <taxon>Bacteria</taxon>
        <taxon>Bacillati</taxon>
        <taxon>Actinomycetota</taxon>
        <taxon>Actinomycetes</taxon>
        <taxon>Mycobacteriales</taxon>
        <taxon>Fodinicola</taxon>
    </lineage>
</organism>
<accession>A0ABP4VBR6</accession>
<feature type="transmembrane region" description="Helical" evidence="1">
    <location>
        <begin position="45"/>
        <end position="70"/>
    </location>
</feature>
<reference evidence="3" key="1">
    <citation type="journal article" date="2019" name="Int. J. Syst. Evol. Microbiol.">
        <title>The Global Catalogue of Microorganisms (GCM) 10K type strain sequencing project: providing services to taxonomists for standard genome sequencing and annotation.</title>
        <authorList>
            <consortium name="The Broad Institute Genomics Platform"/>
            <consortium name="The Broad Institute Genome Sequencing Center for Infectious Disease"/>
            <person name="Wu L."/>
            <person name="Ma J."/>
        </authorList>
    </citation>
    <scope>NUCLEOTIDE SEQUENCE [LARGE SCALE GENOMIC DNA]</scope>
    <source>
        <strain evidence="3">JCM 14718</strain>
    </source>
</reference>
<dbReference type="EMBL" id="BAAANY010000043">
    <property type="protein sequence ID" value="GAA1719182.1"/>
    <property type="molecule type" value="Genomic_DNA"/>
</dbReference>
<keyword evidence="1" id="KW-0812">Transmembrane</keyword>
<proteinExistence type="predicted"/>
<gene>
    <name evidence="2" type="ORF">GCM10009765_79460</name>
</gene>
<dbReference type="RefSeq" id="WP_344315158.1">
    <property type="nucleotide sequence ID" value="NZ_BAAANY010000043.1"/>
</dbReference>
<keyword evidence="1" id="KW-1133">Transmembrane helix</keyword>
<feature type="transmembrane region" description="Helical" evidence="1">
    <location>
        <begin position="90"/>
        <end position="108"/>
    </location>
</feature>
<feature type="transmembrane region" description="Helical" evidence="1">
    <location>
        <begin position="12"/>
        <end position="33"/>
    </location>
</feature>
<keyword evidence="1" id="KW-0472">Membrane</keyword>
<comment type="caution">
    <text evidence="2">The sequence shown here is derived from an EMBL/GenBank/DDBJ whole genome shotgun (WGS) entry which is preliminary data.</text>
</comment>
<evidence type="ECO:0000256" key="1">
    <source>
        <dbReference type="SAM" id="Phobius"/>
    </source>
</evidence>
<evidence type="ECO:0000313" key="2">
    <source>
        <dbReference type="EMBL" id="GAA1719182.1"/>
    </source>
</evidence>
<keyword evidence="3" id="KW-1185">Reference proteome</keyword>
<name>A0ABP4VBR6_9ACTN</name>
<protein>
    <submittedName>
        <fullName evidence="2">Uncharacterized protein</fullName>
    </submittedName>
</protein>
<evidence type="ECO:0000313" key="3">
    <source>
        <dbReference type="Proteomes" id="UP001500618"/>
    </source>
</evidence>
<dbReference type="Proteomes" id="UP001500618">
    <property type="component" value="Unassembled WGS sequence"/>
</dbReference>
<sequence length="116" mass="12126">MTSDSIFLDTLLRYLATQIPVLIALPAAIVIVVANRATDRRKTVIGVVAFVLALLSALLWPPVVALSSWLTATDHGGSIVGSVVNGGGDFALNILTGVAWLLIVLAIFGRKATSES</sequence>